<proteinExistence type="evidence at transcript level"/>
<dbReference type="PANTHER" id="PTHR16255:SF1">
    <property type="entry name" value="REQUIRED FOR MEIOTIC NUCLEAR DIVISION PROTEIN 1 HOMOLOG"/>
    <property type="match status" value="1"/>
</dbReference>
<sequence length="337" mass="39174">MGEDDQSKQRIYLTDMDNQSQYVNRKRTRIELRALKDAYALKIEADPIPNEKIMPEIDLKRVTAYCTAESFDLKQLSKFLKKNDNAKKVSLYFGECLYVSFVFKDEDNTPHDCFFYDYGVLVCWGMEKSQETKILKMLLNYEINKYEPSNVEIESFRYGITEDPFIINDVIFLNSENYSNKLVISIAIAQSVKLDFYENLVDNTIDLVKELPDEVEKEGKVSKTRKEILKVIGKLHKLRISLNLVSNILDEPEFVWDFPAFSSVYETCRKYLDIKSRVDLLNKRCDVIDGILQILSENITTNNSERLELAMIIMISANFVIGIIQIIALGFKYIRFG</sequence>
<dbReference type="AlphaFoldDB" id="W0LPJ1"/>
<reference evidence="4" key="1">
    <citation type="submission" date="2013-10" db="EMBL/GenBank/DDBJ databases">
        <title>Full-length cDNA Library Construction and EST analysis of Nosema pernyi (Microsporida, Nosematidae).</title>
        <authorList>
            <person name="Wang Y."/>
            <person name="Jiang Y.R."/>
            <person name="Wang X.H."/>
            <person name="Zhong L."/>
            <person name="Huang L."/>
            <person name="Wen Z."/>
            <person name="Qin L."/>
        </authorList>
    </citation>
    <scope>NUCLEOTIDE SEQUENCE</scope>
</reference>
<dbReference type="GO" id="GO:0005739">
    <property type="term" value="C:mitochondrion"/>
    <property type="evidence" value="ECO:0007669"/>
    <property type="project" value="UniProtKB-ARBA"/>
</dbReference>
<dbReference type="PANTHER" id="PTHR16255">
    <property type="entry name" value="REQUIRED FOR MEIOTIC NUCLEAR DIVISION PROTEIN 1 HOMOLOG"/>
    <property type="match status" value="1"/>
</dbReference>
<gene>
    <name evidence="4" type="primary">SP-1</name>
</gene>
<evidence type="ECO:0000256" key="2">
    <source>
        <dbReference type="SAM" id="Phobius"/>
    </source>
</evidence>
<evidence type="ECO:0000313" key="4">
    <source>
        <dbReference type="EMBL" id="AHG26160.1"/>
    </source>
</evidence>
<dbReference type="EMBL" id="KF740389">
    <property type="protein sequence ID" value="AHG26160.1"/>
    <property type="molecule type" value="mRNA"/>
</dbReference>
<accession>W0LPJ1</accession>
<protein>
    <submittedName>
        <fullName evidence="4">Sporulation protein</fullName>
    </submittedName>
</protein>
<feature type="domain" description="DUF155" evidence="3">
    <location>
        <begin position="113"/>
        <end position="282"/>
    </location>
</feature>
<organism evidence="4">
    <name type="scientific">Nosema pernyi</name>
    <dbReference type="NCBI Taxonomy" id="1112939"/>
    <lineage>
        <taxon>Eukaryota</taxon>
        <taxon>Fungi</taxon>
        <taxon>Fungi incertae sedis</taxon>
        <taxon>Microsporidia</taxon>
        <taxon>Nosematidae</taxon>
        <taxon>Nosema</taxon>
    </lineage>
</organism>
<keyword evidence="2" id="KW-1133">Transmembrane helix</keyword>
<name>W0LPJ1_9MICR</name>
<comment type="similarity">
    <text evidence="1">Belongs to the RMD1/sif2 family.</text>
</comment>
<evidence type="ECO:0000259" key="3">
    <source>
        <dbReference type="Pfam" id="PF02582"/>
    </source>
</evidence>
<feature type="transmembrane region" description="Helical" evidence="2">
    <location>
        <begin position="309"/>
        <end position="331"/>
    </location>
</feature>
<evidence type="ECO:0000256" key="1">
    <source>
        <dbReference type="ARBA" id="ARBA00008306"/>
    </source>
</evidence>
<dbReference type="InterPro" id="IPR003734">
    <property type="entry name" value="DUF155"/>
</dbReference>
<dbReference type="Pfam" id="PF02582">
    <property type="entry name" value="DUF155"/>
    <property type="match status" value="1"/>
</dbReference>
<keyword evidence="2" id="KW-0472">Membrane</keyword>
<keyword evidence="2" id="KW-0812">Transmembrane</keyword>
<dbReference type="InterPro" id="IPR051624">
    <property type="entry name" value="RMD1/Sad1-interacting"/>
</dbReference>